<dbReference type="InterPro" id="IPR001387">
    <property type="entry name" value="Cro/C1-type_HTH"/>
</dbReference>
<proteinExistence type="predicted"/>
<feature type="transmembrane region" description="Helical" evidence="2">
    <location>
        <begin position="304"/>
        <end position="325"/>
    </location>
</feature>
<feature type="transmembrane region" description="Helical" evidence="2">
    <location>
        <begin position="138"/>
        <end position="159"/>
    </location>
</feature>
<keyword evidence="2" id="KW-0812">Transmembrane</keyword>
<dbReference type="OrthoDB" id="9815852at2"/>
<dbReference type="GO" id="GO:0003677">
    <property type="term" value="F:DNA binding"/>
    <property type="evidence" value="ECO:0007669"/>
    <property type="project" value="UniProtKB-KW"/>
</dbReference>
<evidence type="ECO:0000313" key="5">
    <source>
        <dbReference type="Proteomes" id="UP000236311"/>
    </source>
</evidence>
<organism evidence="4 5">
    <name type="scientific">Acetatifactor muris</name>
    <dbReference type="NCBI Taxonomy" id="879566"/>
    <lineage>
        <taxon>Bacteria</taxon>
        <taxon>Bacillati</taxon>
        <taxon>Bacillota</taxon>
        <taxon>Clostridia</taxon>
        <taxon>Lachnospirales</taxon>
        <taxon>Lachnospiraceae</taxon>
        <taxon>Acetatifactor</taxon>
    </lineage>
</organism>
<keyword evidence="1" id="KW-0238">DNA-binding</keyword>
<feature type="transmembrane region" description="Helical" evidence="2">
    <location>
        <begin position="225"/>
        <end position="248"/>
    </location>
</feature>
<protein>
    <submittedName>
        <fullName evidence="4">HTH-type transcriptional regulator ImmR</fullName>
    </submittedName>
</protein>
<keyword evidence="2" id="KW-0472">Membrane</keyword>
<dbReference type="Pfam" id="PF01381">
    <property type="entry name" value="HTH_3"/>
    <property type="match status" value="1"/>
</dbReference>
<dbReference type="Proteomes" id="UP000236311">
    <property type="component" value="Unassembled WGS sequence"/>
</dbReference>
<accession>A0A2K4ZA85</accession>
<dbReference type="RefSeq" id="WP_103237491.1">
    <property type="nucleotide sequence ID" value="NZ_JANJZD010000008.1"/>
</dbReference>
<evidence type="ECO:0000256" key="1">
    <source>
        <dbReference type="ARBA" id="ARBA00023125"/>
    </source>
</evidence>
<dbReference type="InterPro" id="IPR010982">
    <property type="entry name" value="Lambda_DNA-bd_dom_sf"/>
</dbReference>
<dbReference type="Gene3D" id="1.10.260.40">
    <property type="entry name" value="lambda repressor-like DNA-binding domains"/>
    <property type="match status" value="1"/>
</dbReference>
<reference evidence="4 5" key="1">
    <citation type="submission" date="2018-01" db="EMBL/GenBank/DDBJ databases">
        <authorList>
            <person name="Gaut B.S."/>
            <person name="Morton B.R."/>
            <person name="Clegg M.T."/>
            <person name="Duvall M.R."/>
        </authorList>
    </citation>
    <scope>NUCLEOTIDE SEQUENCE [LARGE SCALE GENOMIC DNA]</scope>
    <source>
        <strain evidence="4">GP69</strain>
    </source>
</reference>
<feature type="transmembrane region" description="Helical" evidence="2">
    <location>
        <begin position="194"/>
        <end position="219"/>
    </location>
</feature>
<dbReference type="SUPFAM" id="SSF47413">
    <property type="entry name" value="lambda repressor-like DNA-binding domains"/>
    <property type="match status" value="1"/>
</dbReference>
<gene>
    <name evidence="4" type="primary">immR_1</name>
    <name evidence="4" type="ORF">AMURIS_00053</name>
</gene>
<dbReference type="PANTHER" id="PTHR46558">
    <property type="entry name" value="TRACRIPTIONAL REGULATORY PROTEIN-RELATED-RELATED"/>
    <property type="match status" value="1"/>
</dbReference>
<keyword evidence="5" id="KW-1185">Reference proteome</keyword>
<evidence type="ECO:0000259" key="3">
    <source>
        <dbReference type="PROSITE" id="PS50943"/>
    </source>
</evidence>
<feature type="transmembrane region" description="Helical" evidence="2">
    <location>
        <begin position="106"/>
        <end position="126"/>
    </location>
</feature>
<name>A0A2K4ZA85_9FIRM</name>
<dbReference type="AlphaFoldDB" id="A0A2K4ZA85"/>
<feature type="domain" description="HTH cro/C1-type" evidence="3">
    <location>
        <begin position="10"/>
        <end position="61"/>
    </location>
</feature>
<evidence type="ECO:0000256" key="2">
    <source>
        <dbReference type="SAM" id="Phobius"/>
    </source>
</evidence>
<keyword evidence="2" id="KW-1133">Transmembrane helix</keyword>
<dbReference type="PROSITE" id="PS50943">
    <property type="entry name" value="HTH_CROC1"/>
    <property type="match status" value="1"/>
</dbReference>
<feature type="transmembrane region" description="Helical" evidence="2">
    <location>
        <begin position="277"/>
        <end position="298"/>
    </location>
</feature>
<dbReference type="EMBL" id="OFSM01000001">
    <property type="protein sequence ID" value="SOY27349.1"/>
    <property type="molecule type" value="Genomic_DNA"/>
</dbReference>
<dbReference type="CDD" id="cd00093">
    <property type="entry name" value="HTH_XRE"/>
    <property type="match status" value="1"/>
</dbReference>
<dbReference type="SMART" id="SM00530">
    <property type="entry name" value="HTH_XRE"/>
    <property type="match status" value="1"/>
</dbReference>
<dbReference type="PANTHER" id="PTHR46558:SF13">
    <property type="entry name" value="HTH-TYPE TRANSCRIPTIONAL REGULATOR IMMR"/>
    <property type="match status" value="1"/>
</dbReference>
<evidence type="ECO:0000313" key="4">
    <source>
        <dbReference type="EMBL" id="SOY27349.1"/>
    </source>
</evidence>
<sequence>MNFSEKVMVLRKKKGWSQEELADKLDISRQSVSKWESGTSIPDIDKIIMLSQLFAVSTDYLLKEETEEAEPAELEVVSEEAEAKIVSMEEADRFLNLTKRFALPRAAATALCVLSPIPLLLLGGMAEYGKMLLSEDMAGGIGVAILLVLVAMGVAVFVFTGTQLEKYEYLEKEKLTLQYGVKGMAAKKKEAFSWTYNMGITVGTVLCILGVVPTMLAAAFTAEDFVLIICVTVLLGFVAAAVFLFVWVESIRGSYDKLLQEGDYTEEKKAEAQKISLISGAYWCLVVAAFLGLGLGGYEWKTVALIWPVAALLFGALLCILKAVFNNKRRK</sequence>